<comment type="similarity">
    <text evidence="1">Belongs to the transglutaminase superfamily. Transglutaminase family.</text>
</comment>
<evidence type="ECO:0000259" key="2">
    <source>
        <dbReference type="Pfam" id="PF00868"/>
    </source>
</evidence>
<comment type="caution">
    <text evidence="3">The sequence shown here is derived from an EMBL/GenBank/DDBJ whole genome shotgun (WGS) entry which is preliminary data.</text>
</comment>
<dbReference type="SUPFAM" id="SSF81296">
    <property type="entry name" value="E set domains"/>
    <property type="match status" value="1"/>
</dbReference>
<dbReference type="Gene3D" id="2.60.40.10">
    <property type="entry name" value="Immunoglobulins"/>
    <property type="match status" value="1"/>
</dbReference>
<name>A0A553NBI8_TIGCA</name>
<dbReference type="GO" id="GO:0003810">
    <property type="term" value="F:protein-glutamine gamma-glutamyltransferase activity"/>
    <property type="evidence" value="ECO:0007669"/>
    <property type="project" value="TreeGrafter"/>
</dbReference>
<dbReference type="PANTHER" id="PTHR11590">
    <property type="entry name" value="PROTEIN-GLUTAMINE GAMMA-GLUTAMYLTRANSFERASE"/>
    <property type="match status" value="1"/>
</dbReference>
<dbReference type="SUPFAM" id="SSF54001">
    <property type="entry name" value="Cysteine proteinases"/>
    <property type="match status" value="1"/>
</dbReference>
<evidence type="ECO:0000313" key="4">
    <source>
        <dbReference type="Proteomes" id="UP000318571"/>
    </source>
</evidence>
<accession>A0A553NBI8</accession>
<sequence length="416" mass="47026">MNATRLRENETNSDFDSPWSNWTIGGNNSYFLPPLWHFHRTLASRPRIFPSELSAGHVLEIDGVDFNVRENASKHATSTYELVQTRQASVLRRGEPFTVNLVCQKRNYDPNRDSIKFTFEFGSHPSTPKGTKGVFQLEHADDTTSGGEMSGWRARFIRKSGPNVEVRIFTPADLPVGLWRLYIDTWYENRWSQKLRHTHSDPIYMLFNPFHANDSVYLPKAAEREEFVLNEVGKIYGGSHNRVKGRPWIFGQFRDSVLPAVCHILETKAKIKDADRADPVQVTRAISAVVNALDEDGLLMGRWDGNYGDGTKPFEWTGSVAILEEFMRTQASVKYGQCWVFAGVVTTMRSTTSPIQVGHKPMDSSLVNVEHGATVERGITGLALHDAFDAFVHGFDMAIEGEITREALRTLITMEE</sequence>
<reference evidence="3 4" key="1">
    <citation type="journal article" date="2018" name="Nat. Ecol. Evol.">
        <title>Genomic signatures of mitonuclear coevolution across populations of Tigriopus californicus.</title>
        <authorList>
            <person name="Barreto F.S."/>
            <person name="Watson E.T."/>
            <person name="Lima T.G."/>
            <person name="Willett C.S."/>
            <person name="Edmands S."/>
            <person name="Li W."/>
            <person name="Burton R.S."/>
        </authorList>
    </citation>
    <scope>NUCLEOTIDE SEQUENCE [LARGE SCALE GENOMIC DNA]</scope>
    <source>
        <strain evidence="3 4">San Diego</strain>
    </source>
</reference>
<evidence type="ECO:0000256" key="1">
    <source>
        <dbReference type="ARBA" id="ARBA00005968"/>
    </source>
</evidence>
<dbReference type="PANTHER" id="PTHR11590:SF40">
    <property type="entry name" value="HEMOCYTE PROTEIN-GLUTAMINE GAMMA-GLUTAMYLTRANSFERASE-LIKE PROTEIN"/>
    <property type="match status" value="1"/>
</dbReference>
<feature type="domain" description="Transglutaminase N-terminal" evidence="2">
    <location>
        <begin position="64"/>
        <end position="185"/>
    </location>
</feature>
<dbReference type="InterPro" id="IPR038765">
    <property type="entry name" value="Papain-like_cys_pep_sf"/>
</dbReference>
<evidence type="ECO:0000313" key="3">
    <source>
        <dbReference type="EMBL" id="TRY62812.1"/>
    </source>
</evidence>
<dbReference type="InterPro" id="IPR014756">
    <property type="entry name" value="Ig_E-set"/>
</dbReference>
<dbReference type="EMBL" id="VCGU01000458">
    <property type="protein sequence ID" value="TRY62812.1"/>
    <property type="molecule type" value="Genomic_DNA"/>
</dbReference>
<dbReference type="AlphaFoldDB" id="A0A553NBI8"/>
<gene>
    <name evidence="3" type="ORF">TCAL_12504</name>
</gene>
<dbReference type="Pfam" id="PF00868">
    <property type="entry name" value="Transglut_N"/>
    <property type="match status" value="1"/>
</dbReference>
<dbReference type="InterPro" id="IPR001102">
    <property type="entry name" value="Transglutaminase_N"/>
</dbReference>
<dbReference type="Proteomes" id="UP000318571">
    <property type="component" value="Chromosome 10"/>
</dbReference>
<feature type="non-terminal residue" evidence="3">
    <location>
        <position position="416"/>
    </location>
</feature>
<dbReference type="InterPro" id="IPR013783">
    <property type="entry name" value="Ig-like_fold"/>
</dbReference>
<dbReference type="STRING" id="6832.A0A553NBI8"/>
<keyword evidence="4" id="KW-1185">Reference proteome</keyword>
<dbReference type="Gene3D" id="3.90.260.10">
    <property type="entry name" value="Transglutaminase-like"/>
    <property type="match status" value="1"/>
</dbReference>
<dbReference type="InterPro" id="IPR050779">
    <property type="entry name" value="Transglutaminase"/>
</dbReference>
<dbReference type="OMA" id="CHILETK"/>
<proteinExistence type="inferred from homology"/>
<protein>
    <recommendedName>
        <fullName evidence="2">Transglutaminase N-terminal domain-containing protein</fullName>
    </recommendedName>
</protein>
<organism evidence="3 4">
    <name type="scientific">Tigriopus californicus</name>
    <name type="common">Marine copepod</name>
    <dbReference type="NCBI Taxonomy" id="6832"/>
    <lineage>
        <taxon>Eukaryota</taxon>
        <taxon>Metazoa</taxon>
        <taxon>Ecdysozoa</taxon>
        <taxon>Arthropoda</taxon>
        <taxon>Crustacea</taxon>
        <taxon>Multicrustacea</taxon>
        <taxon>Hexanauplia</taxon>
        <taxon>Copepoda</taxon>
        <taxon>Harpacticoida</taxon>
        <taxon>Harpacticidae</taxon>
        <taxon>Tigriopus</taxon>
    </lineage>
</organism>
<dbReference type="InterPro" id="IPR036985">
    <property type="entry name" value="Transglutaminase-like_sf"/>
</dbReference>